<accession>A0AA36IR02</accession>
<gene>
    <name evidence="1" type="ORF">EVOR1521_LOCUS17167</name>
</gene>
<dbReference type="EMBL" id="CAUJNA010002230">
    <property type="protein sequence ID" value="CAJ1391938.1"/>
    <property type="molecule type" value="Genomic_DNA"/>
</dbReference>
<evidence type="ECO:0000313" key="2">
    <source>
        <dbReference type="Proteomes" id="UP001178507"/>
    </source>
</evidence>
<keyword evidence="2" id="KW-1185">Reference proteome</keyword>
<dbReference type="Proteomes" id="UP001178507">
    <property type="component" value="Unassembled WGS sequence"/>
</dbReference>
<organism evidence="1 2">
    <name type="scientific">Effrenium voratum</name>
    <dbReference type="NCBI Taxonomy" id="2562239"/>
    <lineage>
        <taxon>Eukaryota</taxon>
        <taxon>Sar</taxon>
        <taxon>Alveolata</taxon>
        <taxon>Dinophyceae</taxon>
        <taxon>Suessiales</taxon>
        <taxon>Symbiodiniaceae</taxon>
        <taxon>Effrenium</taxon>
    </lineage>
</organism>
<feature type="non-terminal residue" evidence="1">
    <location>
        <position position="1"/>
    </location>
</feature>
<name>A0AA36IR02_9DINO</name>
<sequence length="52" mass="5478">VRYEDGSLIWQKSGEGAYQSPPLLSTTLGARPIAVRSPGSEDMNSLLASALS</sequence>
<reference evidence="1" key="1">
    <citation type="submission" date="2023-08" db="EMBL/GenBank/DDBJ databases">
        <authorList>
            <person name="Chen Y."/>
            <person name="Shah S."/>
            <person name="Dougan E. K."/>
            <person name="Thang M."/>
            <person name="Chan C."/>
        </authorList>
    </citation>
    <scope>NUCLEOTIDE SEQUENCE</scope>
</reference>
<proteinExistence type="predicted"/>
<comment type="caution">
    <text evidence="1">The sequence shown here is derived from an EMBL/GenBank/DDBJ whole genome shotgun (WGS) entry which is preliminary data.</text>
</comment>
<feature type="non-terminal residue" evidence="1">
    <location>
        <position position="52"/>
    </location>
</feature>
<protein>
    <submittedName>
        <fullName evidence="1">Uncharacterized protein</fullName>
    </submittedName>
</protein>
<dbReference type="AlphaFoldDB" id="A0AA36IR02"/>
<evidence type="ECO:0000313" key="1">
    <source>
        <dbReference type="EMBL" id="CAJ1391938.1"/>
    </source>
</evidence>